<proteinExistence type="predicted"/>
<keyword evidence="2" id="KW-1185">Reference proteome</keyword>
<dbReference type="EMBL" id="HG916855">
    <property type="protein sequence ID" value="CDM61813.1"/>
    <property type="molecule type" value="Genomic_DNA"/>
</dbReference>
<reference evidence="1" key="1">
    <citation type="submission" date="2013-11" db="EMBL/GenBank/DDBJ databases">
        <title>Draft genome sequence of the broad-host-range Rhizobium sp. LPU83 strain, a member of the low-genetic diversity Oregon-like Rhizobium sp. group.</title>
        <authorList>
            <person name="Wibberg D."/>
            <person name="Puehler A."/>
            <person name="Schlueter A."/>
        </authorList>
    </citation>
    <scope>NUCLEOTIDE SEQUENCE [LARGE SCALE GENOMIC DNA]</scope>
    <source>
        <strain evidence="1">LPU83</strain>
        <plasmid evidence="1">pLPU83d</plasmid>
    </source>
</reference>
<evidence type="ECO:0000313" key="2">
    <source>
        <dbReference type="Proteomes" id="UP000019443"/>
    </source>
</evidence>
<dbReference type="InterPro" id="IPR010385">
    <property type="entry name" value="DUF982"/>
</dbReference>
<evidence type="ECO:0008006" key="3">
    <source>
        <dbReference type="Google" id="ProtNLM"/>
    </source>
</evidence>
<dbReference type="HOGENOM" id="CLU_134423_5_0_5"/>
<gene>
    <name evidence="1" type="ORF">LPU83_pLPU83d_0442</name>
</gene>
<dbReference type="AlphaFoldDB" id="W6RSN9"/>
<protein>
    <recommendedName>
        <fullName evidence="3">DUF982 domain-containing protein</fullName>
    </recommendedName>
</protein>
<dbReference type="Pfam" id="PF06169">
    <property type="entry name" value="DUF982"/>
    <property type="match status" value="1"/>
</dbReference>
<organism evidence="1 2">
    <name type="scientific">Rhizobium favelukesii</name>
    <dbReference type="NCBI Taxonomy" id="348824"/>
    <lineage>
        <taxon>Bacteria</taxon>
        <taxon>Pseudomonadati</taxon>
        <taxon>Pseudomonadota</taxon>
        <taxon>Alphaproteobacteria</taxon>
        <taxon>Hyphomicrobiales</taxon>
        <taxon>Rhizobiaceae</taxon>
        <taxon>Rhizobium/Agrobacterium group</taxon>
        <taxon>Rhizobium</taxon>
    </lineage>
</organism>
<keyword evidence="1" id="KW-0614">Plasmid</keyword>
<dbReference type="KEGG" id="rhl:LPU83_pLPU83d_0442"/>
<dbReference type="Gene3D" id="6.10.250.730">
    <property type="match status" value="1"/>
</dbReference>
<accession>W6RSN9</accession>
<name>W6RSN9_9HYPH</name>
<dbReference type="PATRIC" id="fig|348824.6.peg.6069"/>
<dbReference type="RefSeq" id="WP_029710602.1">
    <property type="nucleotide sequence ID" value="NZ_ATTO01000147.1"/>
</dbReference>
<dbReference type="Proteomes" id="UP000019443">
    <property type="component" value="Plasmid pLPU83d"/>
</dbReference>
<evidence type="ECO:0000313" key="1">
    <source>
        <dbReference type="EMBL" id="CDM61813.1"/>
    </source>
</evidence>
<sequence length="84" mass="9035">MGWLVVIVRRNEAVYAIASAEEALGLLFSDWPVNSGLPFILAMEACAGAARGAIAEEEAQFAFLAAAMDAQVPFDFPSNPEFRD</sequence>
<geneLocation type="plasmid" evidence="1 2">
    <name>pLPU83d</name>
</geneLocation>